<feature type="region of interest" description="Disordered" evidence="1">
    <location>
        <begin position="68"/>
        <end position="88"/>
    </location>
</feature>
<dbReference type="EMBL" id="AUZY01000715">
    <property type="protein sequence ID" value="EQD77607.1"/>
    <property type="molecule type" value="Genomic_DNA"/>
</dbReference>
<dbReference type="PANTHER" id="PTHR33969:SF2">
    <property type="entry name" value="SEGREGATION AND CONDENSATION PROTEIN A"/>
    <property type="match status" value="1"/>
</dbReference>
<gene>
    <name evidence="2" type="ORF">B1B_00973</name>
</gene>
<evidence type="ECO:0000256" key="1">
    <source>
        <dbReference type="SAM" id="MobiDB-lite"/>
    </source>
</evidence>
<accession>T1C6G8</accession>
<protein>
    <submittedName>
        <fullName evidence="2">Segregation and condensation protein A</fullName>
    </submittedName>
</protein>
<name>T1C6G8_9ZZZZ</name>
<dbReference type="PANTHER" id="PTHR33969">
    <property type="entry name" value="SEGREGATION AND CONDENSATION PROTEIN A"/>
    <property type="match status" value="1"/>
</dbReference>
<comment type="caution">
    <text evidence="2">The sequence shown here is derived from an EMBL/GenBank/DDBJ whole genome shotgun (WGS) entry which is preliminary data.</text>
</comment>
<evidence type="ECO:0000313" key="2">
    <source>
        <dbReference type="EMBL" id="EQD77607.1"/>
    </source>
</evidence>
<reference evidence="2" key="2">
    <citation type="journal article" date="2014" name="ISME J.">
        <title>Microbial stratification in low pH oxic and suboxic macroscopic growths along an acid mine drainage.</title>
        <authorList>
            <person name="Mendez-Garcia C."/>
            <person name="Mesa V."/>
            <person name="Sprenger R.R."/>
            <person name="Richter M."/>
            <person name="Diez M.S."/>
            <person name="Solano J."/>
            <person name="Bargiela R."/>
            <person name="Golyshina O.V."/>
            <person name="Manteca A."/>
            <person name="Ramos J.L."/>
            <person name="Gallego J.R."/>
            <person name="Llorente I."/>
            <person name="Martins Dos Santos V.A."/>
            <person name="Jensen O.N."/>
            <person name="Pelaez A.I."/>
            <person name="Sanchez J."/>
            <person name="Ferrer M."/>
        </authorList>
    </citation>
    <scope>NUCLEOTIDE SEQUENCE</scope>
</reference>
<proteinExistence type="predicted"/>
<reference evidence="2" key="1">
    <citation type="submission" date="2013-08" db="EMBL/GenBank/DDBJ databases">
        <authorList>
            <person name="Mendez C."/>
            <person name="Richter M."/>
            <person name="Ferrer M."/>
            <person name="Sanchez J."/>
        </authorList>
    </citation>
    <scope>NUCLEOTIDE SEQUENCE</scope>
</reference>
<dbReference type="InterPro" id="IPR003768">
    <property type="entry name" value="ScpA"/>
</dbReference>
<dbReference type="AlphaFoldDB" id="T1C6G8"/>
<organism evidence="2">
    <name type="scientific">mine drainage metagenome</name>
    <dbReference type="NCBI Taxonomy" id="410659"/>
    <lineage>
        <taxon>unclassified sequences</taxon>
        <taxon>metagenomes</taxon>
        <taxon>ecological metagenomes</taxon>
    </lineage>
</organism>
<feature type="non-terminal residue" evidence="2">
    <location>
        <position position="1"/>
    </location>
</feature>
<sequence length="255" mass="29015">FHKATAMLFELVLDEEFDPWEIDLVRFVRAYLDRVQSEGAIDFPVAGRLVCMAWNILYLQSEAVLRSRDTPPETDSPLDDGSVIPDPSEEGYLGLMQTPEAVDVTSAVLHSDAPPPLVQMVHHPETRPVSLLELIRAFGEAEIDARRSIRQQELRERLSDEQRSPPEVLVHGDIPERDVDDAWGAAKRHPVGEPFPFLSLWRPTEGRERLVAMFLATLYLARERSVEFSQEQILRAPLSLVRMTEERKPLIEEAS</sequence>